<sequence>MLAALIGMLFVAASDPLRRTVSGWFGHDAAEPASASVPGADANRSGGSQEPSGRPVARDEALLTRHLRNHDAQAPRTAAAEDAVVPQDLEKRPEAERMALLARERFGPRIAPTAAESARYNLPRARIEKQRDGKYWVITDDGPSRPELPPGTIVERDPERR</sequence>
<dbReference type="EMBL" id="CP159925">
    <property type="protein sequence ID" value="XCO76193.1"/>
    <property type="molecule type" value="Genomic_DNA"/>
</dbReference>
<feature type="region of interest" description="Disordered" evidence="1">
    <location>
        <begin position="131"/>
        <end position="161"/>
    </location>
</feature>
<dbReference type="RefSeq" id="WP_363799565.1">
    <property type="nucleotide sequence ID" value="NZ_CP159925.1"/>
</dbReference>
<evidence type="ECO:0000256" key="1">
    <source>
        <dbReference type="SAM" id="MobiDB-lite"/>
    </source>
</evidence>
<dbReference type="AlphaFoldDB" id="A0AAU8MVA3"/>
<proteinExistence type="predicted"/>
<protein>
    <submittedName>
        <fullName evidence="2">Uncharacterized protein</fullName>
    </submittedName>
</protein>
<organism evidence="2">
    <name type="scientific">Lysobacter firmicutimachus</name>
    <dbReference type="NCBI Taxonomy" id="1792846"/>
    <lineage>
        <taxon>Bacteria</taxon>
        <taxon>Pseudomonadati</taxon>
        <taxon>Pseudomonadota</taxon>
        <taxon>Gammaproteobacteria</taxon>
        <taxon>Lysobacterales</taxon>
        <taxon>Lysobacteraceae</taxon>
        <taxon>Lysobacter</taxon>
    </lineage>
</organism>
<accession>A0AAU8MVA3</accession>
<reference evidence="2" key="1">
    <citation type="submission" date="2024-06" db="EMBL/GenBank/DDBJ databases">
        <authorList>
            <person name="Li S."/>
        </authorList>
    </citation>
    <scope>NUCLEOTIDE SEQUENCE</scope>
    <source>
        <strain evidence="2">SR10</strain>
    </source>
</reference>
<gene>
    <name evidence="2" type="ORF">ABU614_05225</name>
</gene>
<name>A0AAU8MVA3_9GAMM</name>
<feature type="region of interest" description="Disordered" evidence="1">
    <location>
        <begin position="31"/>
        <end position="58"/>
    </location>
</feature>
<evidence type="ECO:0000313" key="2">
    <source>
        <dbReference type="EMBL" id="XCO76193.1"/>
    </source>
</evidence>